<proteinExistence type="predicted"/>
<organism evidence="1 2">
    <name type="scientific">Nostoc cf. edaphicum LEGE 07299</name>
    <dbReference type="NCBI Taxonomy" id="2777974"/>
    <lineage>
        <taxon>Bacteria</taxon>
        <taxon>Bacillati</taxon>
        <taxon>Cyanobacteriota</taxon>
        <taxon>Cyanophyceae</taxon>
        <taxon>Nostocales</taxon>
        <taxon>Nostocaceae</taxon>
        <taxon>Nostoc</taxon>
    </lineage>
</organism>
<keyword evidence="2" id="KW-1185">Reference proteome</keyword>
<gene>
    <name evidence="1" type="ORF">IQ229_04760</name>
</gene>
<sequence>MSLIQSLSSEFRQHCEAITTEQRSLLRVRLFEPLPADTLEAKLGATLFTPDRIPNLESEQVAVLLASDGWSGSIVGDRTRWITKLWCNFAAM</sequence>
<accession>A0ABR9TV46</accession>
<protein>
    <submittedName>
        <fullName evidence="1">Uncharacterized protein</fullName>
    </submittedName>
</protein>
<dbReference type="Proteomes" id="UP000647836">
    <property type="component" value="Unassembled WGS sequence"/>
</dbReference>
<reference evidence="1 2" key="1">
    <citation type="submission" date="2020-10" db="EMBL/GenBank/DDBJ databases">
        <authorList>
            <person name="Castelo-Branco R."/>
            <person name="Eusebio N."/>
            <person name="Adriana R."/>
            <person name="Vieira A."/>
            <person name="Brugerolle De Fraissinette N."/>
            <person name="Rezende De Castro R."/>
            <person name="Schneider M.P."/>
            <person name="Vasconcelos V."/>
            <person name="Leao P.N."/>
        </authorList>
    </citation>
    <scope>NUCLEOTIDE SEQUENCE [LARGE SCALE GENOMIC DNA]</scope>
    <source>
        <strain evidence="1 2">LEGE 07299</strain>
    </source>
</reference>
<comment type="caution">
    <text evidence="1">The sequence shown here is derived from an EMBL/GenBank/DDBJ whole genome shotgun (WGS) entry which is preliminary data.</text>
</comment>
<dbReference type="RefSeq" id="WP_194041744.1">
    <property type="nucleotide sequence ID" value="NZ_JADEXF010000101.1"/>
</dbReference>
<name>A0ABR9TV46_9NOSO</name>
<dbReference type="EMBL" id="JADEXF010000101">
    <property type="protein sequence ID" value="MBE9104275.1"/>
    <property type="molecule type" value="Genomic_DNA"/>
</dbReference>
<evidence type="ECO:0000313" key="2">
    <source>
        <dbReference type="Proteomes" id="UP000647836"/>
    </source>
</evidence>
<evidence type="ECO:0000313" key="1">
    <source>
        <dbReference type="EMBL" id="MBE9104275.1"/>
    </source>
</evidence>